<dbReference type="InterPro" id="IPR024476">
    <property type="entry name" value="DUF3861"/>
</dbReference>
<dbReference type="RefSeq" id="WP_183306697.1">
    <property type="nucleotide sequence ID" value="NZ_JACIEP010000005.1"/>
</dbReference>
<dbReference type="Proteomes" id="UP000555103">
    <property type="component" value="Unassembled WGS sequence"/>
</dbReference>
<dbReference type="Gene3D" id="3.10.20.850">
    <property type="entry name" value="Protein of unknown function DUF3861"/>
    <property type="match status" value="1"/>
</dbReference>
<name>A0A840CII0_9BACT</name>
<comment type="caution">
    <text evidence="1">The sequence shown here is derived from an EMBL/GenBank/DDBJ whole genome shotgun (WGS) entry which is preliminary data.</text>
</comment>
<dbReference type="Pfam" id="PF12977">
    <property type="entry name" value="DUF3861"/>
    <property type="match status" value="1"/>
</dbReference>
<accession>A0A840CII0</accession>
<organism evidence="1 2">
    <name type="scientific">Dysgonomonas hofstadii</name>
    <dbReference type="NCBI Taxonomy" id="637886"/>
    <lineage>
        <taxon>Bacteria</taxon>
        <taxon>Pseudomonadati</taxon>
        <taxon>Bacteroidota</taxon>
        <taxon>Bacteroidia</taxon>
        <taxon>Bacteroidales</taxon>
        <taxon>Dysgonomonadaceae</taxon>
        <taxon>Dysgonomonas</taxon>
    </lineage>
</organism>
<proteinExistence type="predicted"/>
<dbReference type="AlphaFoldDB" id="A0A840CII0"/>
<keyword evidence="2" id="KW-1185">Reference proteome</keyword>
<dbReference type="InterPro" id="IPR038194">
    <property type="entry name" value="DUF3861_sf"/>
</dbReference>
<evidence type="ECO:0000313" key="1">
    <source>
        <dbReference type="EMBL" id="MBB4035770.1"/>
    </source>
</evidence>
<dbReference type="EMBL" id="JACIEP010000005">
    <property type="protein sequence ID" value="MBB4035770.1"/>
    <property type="molecule type" value="Genomic_DNA"/>
</dbReference>
<protein>
    <recommendedName>
        <fullName evidence="3">DUF3861 domain-containing protein</fullName>
    </recommendedName>
</protein>
<evidence type="ECO:0000313" key="2">
    <source>
        <dbReference type="Proteomes" id="UP000555103"/>
    </source>
</evidence>
<evidence type="ECO:0008006" key="3">
    <source>
        <dbReference type="Google" id="ProtNLM"/>
    </source>
</evidence>
<reference evidence="1 2" key="1">
    <citation type="submission" date="2020-08" db="EMBL/GenBank/DDBJ databases">
        <title>Genomic Encyclopedia of Type Strains, Phase IV (KMG-IV): sequencing the most valuable type-strain genomes for metagenomic binning, comparative biology and taxonomic classification.</title>
        <authorList>
            <person name="Goeker M."/>
        </authorList>
    </citation>
    <scope>NUCLEOTIDE SEQUENCE [LARGE SCALE GENOMIC DNA]</scope>
    <source>
        <strain evidence="1 2">DSM 104969</strain>
    </source>
</reference>
<gene>
    <name evidence="1" type="ORF">GGR21_001665</name>
</gene>
<sequence length="102" mass="11900">MEKKAYLYKLTLEALKNPEGEALNKEPLEFEFRNHDDLFKIFEVIKGKDLFGSPAESIEFALGLKLFSEVMIHNRNHPLFEELAPAFGQFMKRLKGRLIQED</sequence>